<dbReference type="Gene3D" id="3.40.33.10">
    <property type="entry name" value="CAP"/>
    <property type="match status" value="1"/>
</dbReference>
<name>A0A3D4S4R8_9ENTE</name>
<feature type="domain" description="CAP-associated" evidence="2">
    <location>
        <begin position="66"/>
        <end position="212"/>
    </location>
</feature>
<proteinExistence type="predicted"/>
<reference evidence="3 4" key="1">
    <citation type="journal article" date="2018" name="Nat. Biotechnol.">
        <title>A standardized bacterial taxonomy based on genome phylogeny substantially revises the tree of life.</title>
        <authorList>
            <person name="Parks D.H."/>
            <person name="Chuvochina M."/>
            <person name="Waite D.W."/>
            <person name="Rinke C."/>
            <person name="Skarshewski A."/>
            <person name="Chaumeil P.A."/>
            <person name="Hugenholtz P."/>
        </authorList>
    </citation>
    <scope>NUCLEOTIDE SEQUENCE [LARGE SCALE GENOMIC DNA]</scope>
    <source>
        <strain evidence="3">UBA11306</strain>
    </source>
</reference>
<dbReference type="Pfam" id="PF14504">
    <property type="entry name" value="CAP_assoc_N"/>
    <property type="match status" value="1"/>
</dbReference>
<gene>
    <name evidence="3" type="ORF">DIW15_02035</name>
</gene>
<evidence type="ECO:0000256" key="1">
    <source>
        <dbReference type="SAM" id="Phobius"/>
    </source>
</evidence>
<comment type="caution">
    <text evidence="3">The sequence shown here is derived from an EMBL/GenBank/DDBJ whole genome shotgun (WGS) entry which is preliminary data.</text>
</comment>
<protein>
    <recommendedName>
        <fullName evidence="2">CAP-associated domain-containing protein</fullName>
    </recommendedName>
</protein>
<dbReference type="EMBL" id="DQHO01000014">
    <property type="protein sequence ID" value="HCS93472.1"/>
    <property type="molecule type" value="Genomic_DNA"/>
</dbReference>
<accession>A0A3D4S4R8</accession>
<feature type="transmembrane region" description="Helical" evidence="1">
    <location>
        <begin position="7"/>
        <end position="26"/>
    </location>
</feature>
<dbReference type="InterPro" id="IPR029410">
    <property type="entry name" value="CAP_assoc"/>
</dbReference>
<dbReference type="Proteomes" id="UP000262195">
    <property type="component" value="Unassembled WGS sequence"/>
</dbReference>
<organism evidence="3 4">
    <name type="scientific">Bavariicoccus seileri</name>
    <dbReference type="NCBI Taxonomy" id="549685"/>
    <lineage>
        <taxon>Bacteria</taxon>
        <taxon>Bacillati</taxon>
        <taxon>Bacillota</taxon>
        <taxon>Bacilli</taxon>
        <taxon>Lactobacillales</taxon>
        <taxon>Enterococcaceae</taxon>
        <taxon>Bavariicoccus</taxon>
    </lineage>
</organism>
<keyword evidence="1" id="KW-0812">Transmembrane</keyword>
<sequence length="361" mass="41337">MENKVKRFSLQTLIGIVIWVIVIYYLPVQFGDVPESIPTDEVETEVPLSTTEANTIPAIGLERYVGQSFKTFKDQFGEPTTEYDIGNDEKLYQFGNDATDYMQVTVDDNVVRSLINLGSQNSSGFFTMDMTIDNLRDEVDPMAKIEIPFAFSEDEQTDDTLSFTLTDHQLLTIPIISFDNETYAILWFNPINQKEEGMFFVDAWTLSQLTIYERNQAYLPQNTEQPIAVNNPIFAQIWLAMVNIIRESHDLNPLSESLPLDELAGQIINQGEETYMPSVLLSEQMIRSYVSEQITGNQWQYIYNHQIANHGELLSYVFEEPKLMKTILDPSLTEVGIYYDGQQFFSFFDQGSASEELSVKE</sequence>
<evidence type="ECO:0000313" key="3">
    <source>
        <dbReference type="EMBL" id="HCS93472.1"/>
    </source>
</evidence>
<keyword evidence="1" id="KW-1133">Transmembrane helix</keyword>
<evidence type="ECO:0000313" key="4">
    <source>
        <dbReference type="Proteomes" id="UP000262195"/>
    </source>
</evidence>
<evidence type="ECO:0000259" key="2">
    <source>
        <dbReference type="Pfam" id="PF14504"/>
    </source>
</evidence>
<dbReference type="InterPro" id="IPR035940">
    <property type="entry name" value="CAP_sf"/>
</dbReference>
<dbReference type="STRING" id="1121105.GCA_000421665_00714"/>
<dbReference type="AlphaFoldDB" id="A0A3D4S4R8"/>
<keyword evidence="1" id="KW-0472">Membrane</keyword>